<dbReference type="InterPro" id="IPR034660">
    <property type="entry name" value="DinB/YfiT-like"/>
</dbReference>
<dbReference type="InterPro" id="IPR024775">
    <property type="entry name" value="DinB-like"/>
</dbReference>
<feature type="domain" description="DinB-like" evidence="1">
    <location>
        <begin position="85"/>
        <end position="228"/>
    </location>
</feature>
<evidence type="ECO:0000313" key="3">
    <source>
        <dbReference type="Proteomes" id="UP001500575"/>
    </source>
</evidence>
<organism evidence="2 3">
    <name type="scientific">Nocardioides bigeumensis</name>
    <dbReference type="NCBI Taxonomy" id="433657"/>
    <lineage>
        <taxon>Bacteria</taxon>
        <taxon>Bacillati</taxon>
        <taxon>Actinomycetota</taxon>
        <taxon>Actinomycetes</taxon>
        <taxon>Propionibacteriales</taxon>
        <taxon>Nocardioidaceae</taxon>
        <taxon>Nocardioides</taxon>
    </lineage>
</organism>
<comment type="caution">
    <text evidence="2">The sequence shown here is derived from an EMBL/GenBank/DDBJ whole genome shotgun (WGS) entry which is preliminary data.</text>
</comment>
<keyword evidence="3" id="KW-1185">Reference proteome</keyword>
<dbReference type="Pfam" id="PF12867">
    <property type="entry name" value="DinB_2"/>
    <property type="match status" value="1"/>
</dbReference>
<accession>A0ABP5K5B7</accession>
<dbReference type="Proteomes" id="UP001500575">
    <property type="component" value="Unassembled WGS sequence"/>
</dbReference>
<evidence type="ECO:0000313" key="2">
    <source>
        <dbReference type="EMBL" id="GAA2127477.1"/>
    </source>
</evidence>
<protein>
    <submittedName>
        <fullName evidence="2">DinB family protein</fullName>
    </submittedName>
</protein>
<reference evidence="3" key="1">
    <citation type="journal article" date="2019" name="Int. J. Syst. Evol. Microbiol.">
        <title>The Global Catalogue of Microorganisms (GCM) 10K type strain sequencing project: providing services to taxonomists for standard genome sequencing and annotation.</title>
        <authorList>
            <consortium name="The Broad Institute Genomics Platform"/>
            <consortium name="The Broad Institute Genome Sequencing Center for Infectious Disease"/>
            <person name="Wu L."/>
            <person name="Ma J."/>
        </authorList>
    </citation>
    <scope>NUCLEOTIDE SEQUENCE [LARGE SCALE GENOMIC DNA]</scope>
    <source>
        <strain evidence="3">JCM 16021</strain>
    </source>
</reference>
<evidence type="ECO:0000259" key="1">
    <source>
        <dbReference type="Pfam" id="PF12867"/>
    </source>
</evidence>
<name>A0ABP5K5B7_9ACTN</name>
<dbReference type="EMBL" id="BAAAQQ010000012">
    <property type="protein sequence ID" value="GAA2127477.1"/>
    <property type="molecule type" value="Genomic_DNA"/>
</dbReference>
<dbReference type="SUPFAM" id="SSF109854">
    <property type="entry name" value="DinB/YfiT-like putative metalloenzymes"/>
    <property type="match status" value="1"/>
</dbReference>
<proteinExistence type="predicted"/>
<gene>
    <name evidence="2" type="ORF">GCM10009843_26920</name>
</gene>
<sequence>MTDDHPDVDDLDLTGWVVRETVLDKSRFVGVVMRDVELDGLITNLTVNGVEVTAYVEAELDRREPVRVLLRSDDLDDLREAWMVLQAGWAVTTERLRRMGEGAAQTSVGGEWSAVQTLRHLVFVADAWLRGHVLDGPLAYHPLGLGASFMDGRQLGLDPDAHVTLDEVLAVNAERVDFVTRVLVAATPDTVGAPVRELPAGSFPAPQPGRTLLDCLHVVLNEEWAHHSFCVRDLDRLESGAAP</sequence>
<dbReference type="RefSeq" id="WP_344304279.1">
    <property type="nucleotide sequence ID" value="NZ_BAAAQQ010000012.1"/>
</dbReference>